<evidence type="ECO:0000313" key="1">
    <source>
        <dbReference type="EMBL" id="CBA28256.1"/>
    </source>
</evidence>
<proteinExistence type="predicted"/>
<accession>C9Y935</accession>
<name>C9Y935_CURXX</name>
<organism evidence="1">
    <name type="scientific">Curvibacter symbiont subsp. Hydra magnipapillata</name>
    <dbReference type="NCBI Taxonomy" id="667019"/>
    <lineage>
        <taxon>Bacteria</taxon>
        <taxon>Pseudomonadati</taxon>
        <taxon>Pseudomonadota</taxon>
        <taxon>Betaproteobacteria</taxon>
        <taxon>Burkholderiales</taxon>
        <taxon>Comamonadaceae</taxon>
        <taxon>Curvibacter</taxon>
    </lineage>
</organism>
<dbReference type="AlphaFoldDB" id="C9Y935"/>
<reference evidence="1" key="1">
    <citation type="journal article" date="2010" name="Nature">
        <title>The dynamic genome of Hydra.</title>
        <authorList>
            <person name="Chapman J.A."/>
            <person name="Kirkness E.F."/>
            <person name="Simakov O."/>
            <person name="Hampson S.E."/>
            <person name="Mitros T."/>
            <person name="Weinmaier T."/>
            <person name="Rattei T."/>
            <person name="Balasubramanian P.G."/>
            <person name="Borman J."/>
            <person name="Busam D."/>
            <person name="Disbennett K."/>
            <person name="Pfannkoch C."/>
            <person name="Sumin N."/>
            <person name="Sutton G."/>
            <person name="Viswanathan L."/>
            <person name="Walenz B."/>
            <person name="Goodstein D.M."/>
            <person name="Hellsten U."/>
            <person name="Kawashima T."/>
            <person name="Prochnik S.E."/>
            <person name="Putnam N.H."/>
            <person name="Shu S."/>
            <person name="Blumberg B."/>
            <person name="Dana C.E."/>
            <person name="Gee L."/>
            <person name="Kibler D.F."/>
            <person name="Law L."/>
            <person name="Lindgens D."/>
            <person name="Martinez D.E."/>
            <person name="Peng J."/>
            <person name="Wigge P.A."/>
            <person name="Bertulat B."/>
            <person name="Guder C."/>
            <person name="Nakamura Y."/>
            <person name="Ozbek S."/>
            <person name="Watanabe H."/>
            <person name="Khalturin K."/>
            <person name="Hemmrich G."/>
            <person name="Franke A."/>
            <person name="Augustin R."/>
            <person name="Fraune S."/>
            <person name="Hayakawa E."/>
            <person name="Hayakawa S."/>
            <person name="Hirose M."/>
            <person name="Hwang J."/>
            <person name="Ikeo K."/>
            <person name="Nishimiya-Fujisawa C."/>
            <person name="Ogura A."/>
            <person name="Takahashi T."/>
            <person name="Steinmetz P.R."/>
            <person name="Zhang X."/>
            <person name="Aufschnaiter R."/>
            <person name="Eder M.K."/>
            <person name="Gorny A.K."/>
            <person name="Salvenmoser W."/>
            <person name="Heimberg A.M."/>
            <person name="Wheeler B.M."/>
            <person name="Peterson K.J."/>
            <person name="Boettger A."/>
            <person name="Tischler P."/>
            <person name="Wolf A."/>
            <person name="Gojobori T."/>
            <person name="Remington K.A."/>
            <person name="Strausberg R.L."/>
            <person name="Venter J."/>
            <person name="Technau U."/>
            <person name="Hobmayer B."/>
            <person name="Bosch T.C."/>
            <person name="Holstein T.W."/>
            <person name="Fujisawa T."/>
            <person name="Bode H.R."/>
            <person name="David C.N."/>
            <person name="Rokhsar D.S."/>
            <person name="Steele R.E."/>
        </authorList>
    </citation>
    <scope>NUCLEOTIDE SEQUENCE</scope>
</reference>
<protein>
    <submittedName>
        <fullName evidence="1">Uncharacterized protein</fullName>
    </submittedName>
</protein>
<sequence>MLLQQEDGYNFVSCRRVSSFKTLYELLCYPRLSLFAEIPAMQGHVIDDLIHDLHKWHFGPLVSLCMCVCNELVHEIQVYIVVFKLFQGGKPDDILAVDQASGKLGLSACRRSGKGIAGKVAWYCRP</sequence>
<gene>
    <name evidence="1" type="ORF">Csp_A06360</name>
</gene>
<dbReference type="EMBL" id="FN543104">
    <property type="protein sequence ID" value="CBA28256.1"/>
    <property type="molecule type" value="Genomic_DNA"/>
</dbReference>